<keyword evidence="1" id="KW-0732">Signal</keyword>
<proteinExistence type="predicted"/>
<reference evidence="2 3" key="1">
    <citation type="submission" date="2024-02" db="EMBL/GenBank/DDBJ databases">
        <title>De novo assembly and annotation of 12 fungi associated with fruit tree decline syndrome in Ontario, Canada.</title>
        <authorList>
            <person name="Sulman M."/>
            <person name="Ellouze W."/>
            <person name="Ilyukhin E."/>
        </authorList>
    </citation>
    <scope>NUCLEOTIDE SEQUENCE [LARGE SCALE GENOMIC DNA]</scope>
    <source>
        <strain evidence="2 3">M169</strain>
    </source>
</reference>
<dbReference type="EMBL" id="JAKNSF020000001">
    <property type="protein sequence ID" value="KAK7742546.1"/>
    <property type="molecule type" value="Genomic_DNA"/>
</dbReference>
<evidence type="ECO:0000313" key="2">
    <source>
        <dbReference type="EMBL" id="KAK7742546.1"/>
    </source>
</evidence>
<accession>A0ABR1PQU4</accession>
<protein>
    <submittedName>
        <fullName evidence="2">Uncharacterized protein</fullName>
    </submittedName>
</protein>
<evidence type="ECO:0000256" key="1">
    <source>
        <dbReference type="SAM" id="SignalP"/>
    </source>
</evidence>
<dbReference type="Proteomes" id="UP001430848">
    <property type="component" value="Unassembled WGS sequence"/>
</dbReference>
<keyword evidence="3" id="KW-1185">Reference proteome</keyword>
<name>A0ABR1PQU4_DIAER</name>
<comment type="caution">
    <text evidence="2">The sequence shown here is derived from an EMBL/GenBank/DDBJ whole genome shotgun (WGS) entry which is preliminary data.</text>
</comment>
<feature type="signal peptide" evidence="1">
    <location>
        <begin position="1"/>
        <end position="21"/>
    </location>
</feature>
<evidence type="ECO:0000313" key="3">
    <source>
        <dbReference type="Proteomes" id="UP001430848"/>
    </source>
</evidence>
<gene>
    <name evidence="2" type="ORF">SLS63_000110</name>
</gene>
<organism evidence="2 3">
    <name type="scientific">Diaporthe eres</name>
    <name type="common">Phomopsis oblonga</name>
    <dbReference type="NCBI Taxonomy" id="83184"/>
    <lineage>
        <taxon>Eukaryota</taxon>
        <taxon>Fungi</taxon>
        <taxon>Dikarya</taxon>
        <taxon>Ascomycota</taxon>
        <taxon>Pezizomycotina</taxon>
        <taxon>Sordariomycetes</taxon>
        <taxon>Sordariomycetidae</taxon>
        <taxon>Diaporthales</taxon>
        <taxon>Diaporthaceae</taxon>
        <taxon>Diaporthe</taxon>
        <taxon>Diaporthe eres species complex</taxon>
    </lineage>
</organism>
<sequence>MQHSNKMSICLLLAAIVSVVAMNLDPKSSARAFKHLNITLAPDAIDTLQFHGLWVPSAAGLNGLEPMFGDSYNATLENEKFEASGLDINDLVNLGVIDDNSKKASSMDIAGDETGIANVEVCSP</sequence>
<feature type="chain" id="PRO_5046931860" evidence="1">
    <location>
        <begin position="22"/>
        <end position="124"/>
    </location>
</feature>